<dbReference type="Proteomes" id="UP000248057">
    <property type="component" value="Unassembled WGS sequence"/>
</dbReference>
<evidence type="ECO:0000259" key="1">
    <source>
        <dbReference type="PROSITE" id="PS51746"/>
    </source>
</evidence>
<dbReference type="SMART" id="SM00332">
    <property type="entry name" value="PP2Cc"/>
    <property type="match status" value="1"/>
</dbReference>
<sequence>MNQVENLVDIRKENNPYMEIAGFSIIGTRQYQQDYAGMYSDRNEVFGIICDGMGGLSGGEKASRAAADLFIRDYLRRKPDSELNGFLMKEAVVMDRAVADLRNERGRPLKAGTTVVAAVVREKRFYWLSVGDSRIYLIRGRQIMPLTRDHNYRLTLNEQLKNGTISKEEFEREARSRQAEALISYLGMDGLELADARGPLKLENGDILLLCSDGVYKSLDDSQIHAMVRDNDISMELASRRLLDTAFSMSRGGQDNTTAVLIACRGE</sequence>
<feature type="domain" description="PPM-type phosphatase" evidence="1">
    <location>
        <begin position="19"/>
        <end position="264"/>
    </location>
</feature>
<proteinExistence type="predicted"/>
<dbReference type="PROSITE" id="PS51746">
    <property type="entry name" value="PPM_2"/>
    <property type="match status" value="1"/>
</dbReference>
<comment type="caution">
    <text evidence="2">The sequence shown here is derived from an EMBL/GenBank/DDBJ whole genome shotgun (WGS) entry which is preliminary data.</text>
</comment>
<name>A0A2V3XX62_9FIRM</name>
<dbReference type="GO" id="GO:0004722">
    <property type="term" value="F:protein serine/threonine phosphatase activity"/>
    <property type="evidence" value="ECO:0007669"/>
    <property type="project" value="InterPro"/>
</dbReference>
<dbReference type="CDD" id="cd00143">
    <property type="entry name" value="PP2Cc"/>
    <property type="match status" value="1"/>
</dbReference>
<dbReference type="AlphaFoldDB" id="A0A2V3XX62"/>
<organism evidence="2 3">
    <name type="scientific">Hungatella effluvii</name>
    <dbReference type="NCBI Taxonomy" id="1096246"/>
    <lineage>
        <taxon>Bacteria</taxon>
        <taxon>Bacillati</taxon>
        <taxon>Bacillota</taxon>
        <taxon>Clostridia</taxon>
        <taxon>Lachnospirales</taxon>
        <taxon>Lachnospiraceae</taxon>
        <taxon>Hungatella</taxon>
    </lineage>
</organism>
<dbReference type="SMART" id="SM00331">
    <property type="entry name" value="PP2C_SIG"/>
    <property type="match status" value="1"/>
</dbReference>
<dbReference type="SUPFAM" id="SSF81606">
    <property type="entry name" value="PP2C-like"/>
    <property type="match status" value="1"/>
</dbReference>
<dbReference type="InterPro" id="IPR036457">
    <property type="entry name" value="PPM-type-like_dom_sf"/>
</dbReference>
<dbReference type="Gene3D" id="3.60.40.10">
    <property type="entry name" value="PPM-type phosphatase domain"/>
    <property type="match status" value="1"/>
</dbReference>
<keyword evidence="3" id="KW-1185">Reference proteome</keyword>
<gene>
    <name evidence="2" type="ORF">DFR60_11593</name>
</gene>
<dbReference type="Pfam" id="PF13672">
    <property type="entry name" value="PP2C_2"/>
    <property type="match status" value="1"/>
</dbReference>
<dbReference type="InterPro" id="IPR015655">
    <property type="entry name" value="PP2C"/>
</dbReference>
<evidence type="ECO:0000313" key="3">
    <source>
        <dbReference type="Proteomes" id="UP000248057"/>
    </source>
</evidence>
<dbReference type="EMBL" id="QJKD01000015">
    <property type="protein sequence ID" value="PXX48920.1"/>
    <property type="molecule type" value="Genomic_DNA"/>
</dbReference>
<accession>A0A2V3XX62</accession>
<reference evidence="2 3" key="1">
    <citation type="submission" date="2018-05" db="EMBL/GenBank/DDBJ databases">
        <title>Genomic Encyclopedia of Type Strains, Phase IV (KMG-IV): sequencing the most valuable type-strain genomes for metagenomic binning, comparative biology and taxonomic classification.</title>
        <authorList>
            <person name="Goeker M."/>
        </authorList>
    </citation>
    <scope>NUCLEOTIDE SEQUENCE [LARGE SCALE GENOMIC DNA]</scope>
    <source>
        <strain evidence="2 3">DSM 24995</strain>
    </source>
</reference>
<protein>
    <submittedName>
        <fullName evidence="2">Serine/threonine protein phosphatase PrpC</fullName>
    </submittedName>
</protein>
<dbReference type="InterPro" id="IPR001932">
    <property type="entry name" value="PPM-type_phosphatase-like_dom"/>
</dbReference>
<dbReference type="GeneID" id="86063928"/>
<dbReference type="PANTHER" id="PTHR47992">
    <property type="entry name" value="PROTEIN PHOSPHATASE"/>
    <property type="match status" value="1"/>
</dbReference>
<evidence type="ECO:0000313" key="2">
    <source>
        <dbReference type="EMBL" id="PXX48920.1"/>
    </source>
</evidence>
<dbReference type="RefSeq" id="WP_110325067.1">
    <property type="nucleotide sequence ID" value="NZ_QJKD01000015.1"/>
</dbReference>